<protein>
    <recommendedName>
        <fullName evidence="1">Gcp-like domain-containing protein</fullName>
    </recommendedName>
</protein>
<proteinExistence type="predicted"/>
<dbReference type="Gene3D" id="3.30.420.40">
    <property type="match status" value="1"/>
</dbReference>
<dbReference type="Proteomes" id="UP000231332">
    <property type="component" value="Unassembled WGS sequence"/>
</dbReference>
<evidence type="ECO:0000313" key="3">
    <source>
        <dbReference type="Proteomes" id="UP000231332"/>
    </source>
</evidence>
<evidence type="ECO:0000313" key="2">
    <source>
        <dbReference type="EMBL" id="PIZ27610.1"/>
    </source>
</evidence>
<evidence type="ECO:0000259" key="1">
    <source>
        <dbReference type="Pfam" id="PF00814"/>
    </source>
</evidence>
<dbReference type="EMBL" id="PFMY01000079">
    <property type="protein sequence ID" value="PIZ27610.1"/>
    <property type="molecule type" value="Genomic_DNA"/>
</dbReference>
<dbReference type="InterPro" id="IPR000905">
    <property type="entry name" value="Gcp-like_dom"/>
</dbReference>
<dbReference type="InterPro" id="IPR043129">
    <property type="entry name" value="ATPase_NBD"/>
</dbReference>
<dbReference type="SUPFAM" id="SSF53067">
    <property type="entry name" value="Actin-like ATPase domain"/>
    <property type="match status" value="1"/>
</dbReference>
<gene>
    <name evidence="2" type="ORF">COY45_01590</name>
</gene>
<sequence length="104" mass="11432">MKEWDGKGDLSETLLSEIEKLLTSSQVKLEDLAQIAAFPGPGSYTGLRIGITVANFLSWSLEIPVVAGEISRGKLSIARETNLGFILPKYLRPAHITTSRKSRF</sequence>
<comment type="caution">
    <text evidence="2">The sequence shown here is derived from an EMBL/GenBank/DDBJ whole genome shotgun (WGS) entry which is preliminary data.</text>
</comment>
<dbReference type="AlphaFoldDB" id="A0A2M7SWR0"/>
<feature type="domain" description="Gcp-like" evidence="1">
    <location>
        <begin position="11"/>
        <end position="67"/>
    </location>
</feature>
<organism evidence="2 3">
    <name type="scientific">Candidatus Berkelbacteria bacterium CG_4_10_14_0_8_um_filter_42_34</name>
    <dbReference type="NCBI Taxonomy" id="1974502"/>
    <lineage>
        <taxon>Bacteria</taxon>
        <taxon>Candidatus Berkelbacteria</taxon>
    </lineage>
</organism>
<accession>A0A2M7SWR0</accession>
<dbReference type="Pfam" id="PF00814">
    <property type="entry name" value="TsaD"/>
    <property type="match status" value="1"/>
</dbReference>
<name>A0A2M7SWR0_9BACT</name>
<reference evidence="3" key="1">
    <citation type="submission" date="2017-09" db="EMBL/GenBank/DDBJ databases">
        <title>Depth-based differentiation of microbial function through sediment-hosted aquifers and enrichment of novel symbionts in the deep terrestrial subsurface.</title>
        <authorList>
            <person name="Probst A.J."/>
            <person name="Ladd B."/>
            <person name="Jarett J.K."/>
            <person name="Geller-Mcgrath D.E."/>
            <person name="Sieber C.M.K."/>
            <person name="Emerson J.B."/>
            <person name="Anantharaman K."/>
            <person name="Thomas B.C."/>
            <person name="Malmstrom R."/>
            <person name="Stieglmeier M."/>
            <person name="Klingl A."/>
            <person name="Woyke T."/>
            <person name="Ryan C.M."/>
            <person name="Banfield J.F."/>
        </authorList>
    </citation>
    <scope>NUCLEOTIDE SEQUENCE [LARGE SCALE GENOMIC DNA]</scope>
</reference>